<dbReference type="EMBL" id="ASWJ01000008">
    <property type="protein sequence ID" value="EOW80601.1"/>
    <property type="molecule type" value="Genomic_DNA"/>
</dbReference>
<dbReference type="RefSeq" id="WP_016183300.1">
    <property type="nucleotide sequence ID" value="NZ_JXKI01000001.1"/>
</dbReference>
<sequence length="38" mass="4164">MNEKKKLSTFEKITKVVVWSMLIITIGGVLLSAVAALM</sequence>
<dbReference type="OrthoDB" id="2167602at2"/>
<reference evidence="2 3" key="1">
    <citation type="submission" date="2013-03" db="EMBL/GenBank/DDBJ databases">
        <title>The Genome Sequence of Enterococcus columbae ATCC_51263 (PacBio/Illumina hybrid assembly).</title>
        <authorList>
            <consortium name="The Broad Institute Genomics Platform"/>
            <consortium name="The Broad Institute Genome Sequencing Center for Infectious Disease"/>
            <person name="Earl A."/>
            <person name="Russ C."/>
            <person name="Gilmore M."/>
            <person name="Surin D."/>
            <person name="Walker B."/>
            <person name="Young S."/>
            <person name="Zeng Q."/>
            <person name="Gargeya S."/>
            <person name="Fitzgerald M."/>
            <person name="Haas B."/>
            <person name="Abouelleil A."/>
            <person name="Allen A.W."/>
            <person name="Alvarado L."/>
            <person name="Arachchi H.M."/>
            <person name="Berlin A.M."/>
            <person name="Chapman S.B."/>
            <person name="Gainer-Dewar J."/>
            <person name="Goldberg J."/>
            <person name="Griggs A."/>
            <person name="Gujja S."/>
            <person name="Hansen M."/>
            <person name="Howarth C."/>
            <person name="Imamovic A."/>
            <person name="Ireland A."/>
            <person name="Larimer J."/>
            <person name="McCowan C."/>
            <person name="Murphy C."/>
            <person name="Pearson M."/>
            <person name="Poon T.W."/>
            <person name="Priest M."/>
            <person name="Roberts A."/>
            <person name="Saif S."/>
            <person name="Shea T."/>
            <person name="Sisk P."/>
            <person name="Sykes S."/>
            <person name="Wortman J."/>
            <person name="Nusbaum C."/>
            <person name="Birren B."/>
        </authorList>
    </citation>
    <scope>NUCLEOTIDE SEQUENCE [LARGE SCALE GENOMIC DNA]</scope>
    <source>
        <strain evidence="2 3">ATCC 51263</strain>
    </source>
</reference>
<keyword evidence="1" id="KW-0812">Transmembrane</keyword>
<keyword evidence="1" id="KW-1133">Transmembrane helix</keyword>
<feature type="transmembrane region" description="Helical" evidence="1">
    <location>
        <begin position="16"/>
        <end position="37"/>
    </location>
</feature>
<dbReference type="Proteomes" id="UP000014113">
    <property type="component" value="Unassembled WGS sequence"/>
</dbReference>
<proteinExistence type="predicted"/>
<accession>S1NK91</accession>
<evidence type="ECO:0000256" key="1">
    <source>
        <dbReference type="SAM" id="Phobius"/>
    </source>
</evidence>
<dbReference type="Pfam" id="PF13253">
    <property type="entry name" value="DUF4044"/>
    <property type="match status" value="1"/>
</dbReference>
<dbReference type="AlphaFoldDB" id="S1NK91"/>
<name>S1NK91_9ENTE</name>
<organism evidence="2 3">
    <name type="scientific">Enterococcus columbae DSM 7374 = ATCC 51263</name>
    <dbReference type="NCBI Taxonomy" id="1121865"/>
    <lineage>
        <taxon>Bacteria</taxon>
        <taxon>Bacillati</taxon>
        <taxon>Bacillota</taxon>
        <taxon>Bacilli</taxon>
        <taxon>Lactobacillales</taxon>
        <taxon>Enterococcaceae</taxon>
        <taxon>Enterococcus</taxon>
    </lineage>
</organism>
<dbReference type="PATRIC" id="fig|1121865.3.peg.1130"/>
<dbReference type="InterPro" id="IPR025270">
    <property type="entry name" value="DUF4044"/>
</dbReference>
<evidence type="ECO:0008006" key="4">
    <source>
        <dbReference type="Google" id="ProtNLM"/>
    </source>
</evidence>
<comment type="caution">
    <text evidence="2">The sequence shown here is derived from an EMBL/GenBank/DDBJ whole genome shotgun (WGS) entry which is preliminary data.</text>
</comment>
<keyword evidence="1" id="KW-0472">Membrane</keyword>
<evidence type="ECO:0000313" key="3">
    <source>
        <dbReference type="Proteomes" id="UP000014113"/>
    </source>
</evidence>
<keyword evidence="3" id="KW-1185">Reference proteome</keyword>
<protein>
    <recommendedName>
        <fullName evidence="4">DUF4044 domain-containing protein</fullName>
    </recommendedName>
</protein>
<gene>
    <name evidence="2" type="ORF">I568_01778</name>
</gene>
<evidence type="ECO:0000313" key="2">
    <source>
        <dbReference type="EMBL" id="EOW80601.1"/>
    </source>
</evidence>